<reference evidence="1 2" key="1">
    <citation type="journal article" date="2019" name="Genome Biol. Evol.">
        <title>Insights into the evolution of the New World diploid cottons (Gossypium, subgenus Houzingenia) based on genome sequencing.</title>
        <authorList>
            <person name="Grover C.E."/>
            <person name="Arick M.A. 2nd"/>
            <person name="Thrash A."/>
            <person name="Conover J.L."/>
            <person name="Sanders W.S."/>
            <person name="Peterson D.G."/>
            <person name="Frelichowski J.E."/>
            <person name="Scheffler J.A."/>
            <person name="Scheffler B.E."/>
            <person name="Wendel J.F."/>
        </authorList>
    </citation>
    <scope>NUCLEOTIDE SEQUENCE [LARGE SCALE GENOMIC DNA]</scope>
    <source>
        <strain evidence="1">4</strain>
        <tissue evidence="1">Leaf</tissue>
    </source>
</reference>
<comment type="caution">
    <text evidence="1">The sequence shown here is derived from an EMBL/GenBank/DDBJ whole genome shotgun (WGS) entry which is preliminary data.</text>
</comment>
<accession>A0A7J9AVP4</accession>
<sequence>KLAWSIGDDANIRCWKDSWIPDIDLLNTHIPYYANLDMNCTLKDLFKHYSTWNLDLFRKWLSDDVINHIVSIPPLYSNSGSDRIRLVQPQIHFLHGIEDIIHVLWDCPTTKEVWRHVIPTEHHQRFFSDNFQSEMEVVCWAQQFDFHQSGYKANTLNPIHSSRDKSLWVQLYTDEAVARDMGNSSAGGLLRDQFGN</sequence>
<name>A0A7J9AVP4_9ROSI</name>
<proteinExistence type="predicted"/>
<feature type="non-terminal residue" evidence="1">
    <location>
        <position position="196"/>
    </location>
</feature>
<evidence type="ECO:0008006" key="3">
    <source>
        <dbReference type="Google" id="ProtNLM"/>
    </source>
</evidence>
<evidence type="ECO:0000313" key="1">
    <source>
        <dbReference type="EMBL" id="MBA0728070.1"/>
    </source>
</evidence>
<protein>
    <recommendedName>
        <fullName evidence="3">Reverse transcriptase zinc-binding domain-containing protein</fullName>
    </recommendedName>
</protein>
<dbReference type="Proteomes" id="UP000593574">
    <property type="component" value="Unassembled WGS sequence"/>
</dbReference>
<organism evidence="1 2">
    <name type="scientific">Gossypium laxum</name>
    <dbReference type="NCBI Taxonomy" id="34288"/>
    <lineage>
        <taxon>Eukaryota</taxon>
        <taxon>Viridiplantae</taxon>
        <taxon>Streptophyta</taxon>
        <taxon>Embryophyta</taxon>
        <taxon>Tracheophyta</taxon>
        <taxon>Spermatophyta</taxon>
        <taxon>Magnoliopsida</taxon>
        <taxon>eudicotyledons</taxon>
        <taxon>Gunneridae</taxon>
        <taxon>Pentapetalae</taxon>
        <taxon>rosids</taxon>
        <taxon>malvids</taxon>
        <taxon>Malvales</taxon>
        <taxon>Malvaceae</taxon>
        <taxon>Malvoideae</taxon>
        <taxon>Gossypium</taxon>
    </lineage>
</organism>
<gene>
    <name evidence="1" type="ORF">Golax_001005</name>
</gene>
<dbReference type="EMBL" id="JABEZV010000013">
    <property type="protein sequence ID" value="MBA0728070.1"/>
    <property type="molecule type" value="Genomic_DNA"/>
</dbReference>
<keyword evidence="2" id="KW-1185">Reference proteome</keyword>
<dbReference type="AlphaFoldDB" id="A0A7J9AVP4"/>
<evidence type="ECO:0000313" key="2">
    <source>
        <dbReference type="Proteomes" id="UP000593574"/>
    </source>
</evidence>